<keyword evidence="6" id="KW-1185">Reference proteome</keyword>
<dbReference type="PANTHER" id="PTHR43877">
    <property type="entry name" value="AMINOALKYLPHOSPHONATE N-ACETYLTRANSFERASE-RELATED-RELATED"/>
    <property type="match status" value="1"/>
</dbReference>
<dbReference type="RefSeq" id="WP_185058655.1">
    <property type="nucleotide sequence ID" value="NZ_BAABJP010000001.1"/>
</dbReference>
<gene>
    <name evidence="5" type="ORF">GCM10023321_03930</name>
</gene>
<evidence type="ECO:0008006" key="7">
    <source>
        <dbReference type="Google" id="ProtNLM"/>
    </source>
</evidence>
<keyword evidence="2" id="KW-0012">Acyltransferase</keyword>
<dbReference type="InterPro" id="IPR045865">
    <property type="entry name" value="ACT-like_dom_sf"/>
</dbReference>
<keyword evidence="1" id="KW-0808">Transferase</keyword>
<evidence type="ECO:0000256" key="1">
    <source>
        <dbReference type="ARBA" id="ARBA00022679"/>
    </source>
</evidence>
<dbReference type="InterPro" id="IPR000182">
    <property type="entry name" value="GNAT_dom"/>
</dbReference>
<dbReference type="Pfam" id="PF13302">
    <property type="entry name" value="Acetyltransf_3"/>
    <property type="match status" value="1"/>
</dbReference>
<dbReference type="Proteomes" id="UP001428817">
    <property type="component" value="Unassembled WGS sequence"/>
</dbReference>
<comment type="caution">
    <text evidence="5">The sequence shown here is derived from an EMBL/GenBank/DDBJ whole genome shotgun (WGS) entry which is preliminary data.</text>
</comment>
<organism evidence="5 6">
    <name type="scientific">Pseudonocardia eucalypti</name>
    <dbReference type="NCBI Taxonomy" id="648755"/>
    <lineage>
        <taxon>Bacteria</taxon>
        <taxon>Bacillati</taxon>
        <taxon>Actinomycetota</taxon>
        <taxon>Actinomycetes</taxon>
        <taxon>Pseudonocardiales</taxon>
        <taxon>Pseudonocardiaceae</taxon>
        <taxon>Pseudonocardia</taxon>
    </lineage>
</organism>
<proteinExistence type="predicted"/>
<sequence length="356" mass="37074">MGLWRVHVQVADRPGQLAELAAAVGRAGCNIVSLTVLGERGPDGEVTDELLVDATAAAAADLPERIRAAGMGCTLARAADAGELRDPVTTALAVARRVTGDPDAAPRALASLLHARLADSAGGEEYTHEMRVLGREVWLRRAWPFTATELSRAAVLAELAEQAAVAATGHPDPEQGANNLGLVLLGNGSEVELRVAGPADAPLVAALHARCTPSTRRGRFLNPSPTLSTDELTALLVGRNGAGMALLALTTDGGHAVGIASVDPDHTGDHPTQGALGVLVEDAWQARGVGTALIRRTVELATELGYTAMTASAHPGNLRITRLLRRSGLRPTAQLVDGLLQIHVHLEPRETAISTR</sequence>
<feature type="domain" description="N-acetyltransferase" evidence="3">
    <location>
        <begin position="191"/>
        <end position="353"/>
    </location>
</feature>
<dbReference type="PROSITE" id="PS51671">
    <property type="entry name" value="ACT"/>
    <property type="match status" value="1"/>
</dbReference>
<dbReference type="Gene3D" id="3.40.630.30">
    <property type="match status" value="1"/>
</dbReference>
<reference evidence="6" key="1">
    <citation type="journal article" date="2019" name="Int. J. Syst. Evol. Microbiol.">
        <title>The Global Catalogue of Microorganisms (GCM) 10K type strain sequencing project: providing services to taxonomists for standard genome sequencing and annotation.</title>
        <authorList>
            <consortium name="The Broad Institute Genomics Platform"/>
            <consortium name="The Broad Institute Genome Sequencing Center for Infectious Disease"/>
            <person name="Wu L."/>
            <person name="Ma J."/>
        </authorList>
    </citation>
    <scope>NUCLEOTIDE SEQUENCE [LARGE SCALE GENOMIC DNA]</scope>
    <source>
        <strain evidence="6">JCM 18303</strain>
    </source>
</reference>
<protein>
    <recommendedName>
        <fullName evidence="7">GNAT family N-acetyltransferase</fullName>
    </recommendedName>
</protein>
<dbReference type="InterPro" id="IPR002912">
    <property type="entry name" value="ACT_dom"/>
</dbReference>
<evidence type="ECO:0000256" key="2">
    <source>
        <dbReference type="ARBA" id="ARBA00023315"/>
    </source>
</evidence>
<feature type="domain" description="ACT" evidence="4">
    <location>
        <begin position="5"/>
        <end position="96"/>
    </location>
</feature>
<accession>A0ABP9PII0</accession>
<dbReference type="SUPFAM" id="SSF55021">
    <property type="entry name" value="ACT-like"/>
    <property type="match status" value="1"/>
</dbReference>
<evidence type="ECO:0000259" key="4">
    <source>
        <dbReference type="PROSITE" id="PS51671"/>
    </source>
</evidence>
<evidence type="ECO:0000313" key="6">
    <source>
        <dbReference type="Proteomes" id="UP001428817"/>
    </source>
</evidence>
<evidence type="ECO:0000313" key="5">
    <source>
        <dbReference type="EMBL" id="GAA5145669.1"/>
    </source>
</evidence>
<dbReference type="InterPro" id="IPR050832">
    <property type="entry name" value="Bact_Acetyltransf"/>
</dbReference>
<dbReference type="SUPFAM" id="SSF55729">
    <property type="entry name" value="Acyl-CoA N-acyltransferases (Nat)"/>
    <property type="match status" value="1"/>
</dbReference>
<dbReference type="CDD" id="cd04301">
    <property type="entry name" value="NAT_SF"/>
    <property type="match status" value="1"/>
</dbReference>
<name>A0ABP9PII0_9PSEU</name>
<dbReference type="EMBL" id="BAABJP010000001">
    <property type="protein sequence ID" value="GAA5145669.1"/>
    <property type="molecule type" value="Genomic_DNA"/>
</dbReference>
<dbReference type="InterPro" id="IPR016181">
    <property type="entry name" value="Acyl_CoA_acyltransferase"/>
</dbReference>
<dbReference type="PROSITE" id="PS51186">
    <property type="entry name" value="GNAT"/>
    <property type="match status" value="1"/>
</dbReference>
<evidence type="ECO:0000259" key="3">
    <source>
        <dbReference type="PROSITE" id="PS51186"/>
    </source>
</evidence>